<dbReference type="PANTHER" id="PTHR22604:SF105">
    <property type="entry name" value="TRANS-1,2-DIHYDROBENZENE-1,2-DIOL DEHYDROGENASE"/>
    <property type="match status" value="1"/>
</dbReference>
<organism evidence="13 14">
    <name type="scientific">Drosophila mojavensis</name>
    <name type="common">Fruit fly</name>
    <dbReference type="NCBI Taxonomy" id="7230"/>
    <lineage>
        <taxon>Eukaryota</taxon>
        <taxon>Metazoa</taxon>
        <taxon>Ecdysozoa</taxon>
        <taxon>Arthropoda</taxon>
        <taxon>Hexapoda</taxon>
        <taxon>Insecta</taxon>
        <taxon>Pterygota</taxon>
        <taxon>Neoptera</taxon>
        <taxon>Endopterygota</taxon>
        <taxon>Diptera</taxon>
        <taxon>Brachycera</taxon>
        <taxon>Muscomorpha</taxon>
        <taxon>Ephydroidea</taxon>
        <taxon>Drosophilidae</taxon>
        <taxon>Drosophila</taxon>
    </lineage>
</organism>
<evidence type="ECO:0000256" key="5">
    <source>
        <dbReference type="ARBA" id="ARBA00040603"/>
    </source>
</evidence>
<dbReference type="OrthoDB" id="2129491at2759"/>
<evidence type="ECO:0000259" key="12">
    <source>
        <dbReference type="Pfam" id="PF22725"/>
    </source>
</evidence>
<name>B4KJS9_DROMO</name>
<accession>B4KJS9</accession>
<dbReference type="InterPro" id="IPR036291">
    <property type="entry name" value="NAD(P)-bd_dom_sf"/>
</dbReference>
<dbReference type="Pfam" id="PF01408">
    <property type="entry name" value="GFO_IDH_MocA"/>
    <property type="match status" value="1"/>
</dbReference>
<dbReference type="KEGG" id="dmo:Dmoj_GI17187"/>
<dbReference type="Gene3D" id="3.30.360.10">
    <property type="entry name" value="Dihydrodipicolinate Reductase, domain 2"/>
    <property type="match status" value="1"/>
</dbReference>
<dbReference type="GO" id="GO:0047837">
    <property type="term" value="F:D-xylose 1-dehydrogenase (NADP+) activity"/>
    <property type="evidence" value="ECO:0007669"/>
    <property type="project" value="UniProtKB-EC"/>
</dbReference>
<dbReference type="InterPro" id="IPR000683">
    <property type="entry name" value="Gfo/Idh/MocA-like_OxRdtase_N"/>
</dbReference>
<dbReference type="Gene3D" id="3.40.50.720">
    <property type="entry name" value="NAD(P)-binding Rossmann-like Domain"/>
    <property type="match status" value="1"/>
</dbReference>
<evidence type="ECO:0000256" key="10">
    <source>
        <dbReference type="ARBA" id="ARBA00049233"/>
    </source>
</evidence>
<evidence type="ECO:0000256" key="8">
    <source>
        <dbReference type="ARBA" id="ARBA00043025"/>
    </source>
</evidence>
<dbReference type="GO" id="GO:0047115">
    <property type="term" value="F:trans-1,2-dihydrobenzene-1,2-diol dehydrogenase activity"/>
    <property type="evidence" value="ECO:0007669"/>
    <property type="project" value="UniProtKB-EC"/>
</dbReference>
<protein>
    <recommendedName>
        <fullName evidence="5">Trans-1,2-dihydrobenzene-1,2-diol dehydrogenase</fullName>
        <ecNumber evidence="4">1.1.1.179</ecNumber>
        <ecNumber evidence="3">1.3.1.20</ecNumber>
    </recommendedName>
    <alternativeName>
        <fullName evidence="8">D-xylose 1-dehydrogenase</fullName>
    </alternativeName>
    <alternativeName>
        <fullName evidence="7">D-xylose-NADP dehydrogenase</fullName>
    </alternativeName>
    <alternativeName>
        <fullName evidence="6">Dimeric dihydrodiol dehydrogenase</fullName>
    </alternativeName>
</protein>
<evidence type="ECO:0000256" key="9">
    <source>
        <dbReference type="ARBA" id="ARBA00047423"/>
    </source>
</evidence>
<dbReference type="EMBL" id="CH933807">
    <property type="protein sequence ID" value="EDW11524.2"/>
    <property type="molecule type" value="Genomic_DNA"/>
</dbReference>
<comment type="similarity">
    <text evidence="1">Belongs to the Gfo/Idh/MocA family.</text>
</comment>
<dbReference type="InterPro" id="IPR050984">
    <property type="entry name" value="Gfo/Idh/MocA_domain"/>
</dbReference>
<dbReference type="SUPFAM" id="SSF51735">
    <property type="entry name" value="NAD(P)-binding Rossmann-fold domains"/>
    <property type="match status" value="1"/>
</dbReference>
<comment type="catalytic activity">
    <reaction evidence="9">
        <text>(1R,2R)-1,2-dihydrobenzene-1,2-diol + NADP(+) = catechol + NADPH + H(+)</text>
        <dbReference type="Rhea" id="RHEA:16729"/>
        <dbReference type="ChEBI" id="CHEBI:10702"/>
        <dbReference type="ChEBI" id="CHEBI:15378"/>
        <dbReference type="ChEBI" id="CHEBI:18135"/>
        <dbReference type="ChEBI" id="CHEBI:57783"/>
        <dbReference type="ChEBI" id="CHEBI:58349"/>
        <dbReference type="EC" id="1.3.1.20"/>
    </reaction>
</comment>
<dbReference type="GO" id="GO:0000166">
    <property type="term" value="F:nucleotide binding"/>
    <property type="evidence" value="ECO:0007669"/>
    <property type="project" value="InterPro"/>
</dbReference>
<dbReference type="EC" id="1.1.1.179" evidence="4"/>
<evidence type="ECO:0000256" key="3">
    <source>
        <dbReference type="ARBA" id="ARBA00038853"/>
    </source>
</evidence>
<evidence type="ECO:0000256" key="6">
    <source>
        <dbReference type="ARBA" id="ARBA00042926"/>
    </source>
</evidence>
<dbReference type="HOGENOM" id="CLU_023194_7_2_1"/>
<proteinExistence type="inferred from homology"/>
<reference evidence="13 14" key="1">
    <citation type="journal article" date="2007" name="Nature">
        <title>Evolution of genes and genomes on the Drosophila phylogeny.</title>
        <authorList>
            <consortium name="Drosophila 12 Genomes Consortium"/>
            <person name="Clark A.G."/>
            <person name="Eisen M.B."/>
            <person name="Smith D.R."/>
            <person name="Bergman C.M."/>
            <person name="Oliver B."/>
            <person name="Markow T.A."/>
            <person name="Kaufman T.C."/>
            <person name="Kellis M."/>
            <person name="Gelbart W."/>
            <person name="Iyer V.N."/>
            <person name="Pollard D.A."/>
            <person name="Sackton T.B."/>
            <person name="Larracuente A.M."/>
            <person name="Singh N.D."/>
            <person name="Abad J.P."/>
            <person name="Abt D.N."/>
            <person name="Adryan B."/>
            <person name="Aguade M."/>
            <person name="Akashi H."/>
            <person name="Anderson W.W."/>
            <person name="Aquadro C.F."/>
            <person name="Ardell D.H."/>
            <person name="Arguello R."/>
            <person name="Artieri C.G."/>
            <person name="Barbash D.A."/>
            <person name="Barker D."/>
            <person name="Barsanti P."/>
            <person name="Batterham P."/>
            <person name="Batzoglou S."/>
            <person name="Begun D."/>
            <person name="Bhutkar A."/>
            <person name="Blanco E."/>
            <person name="Bosak S.A."/>
            <person name="Bradley R.K."/>
            <person name="Brand A.D."/>
            <person name="Brent M.R."/>
            <person name="Brooks A.N."/>
            <person name="Brown R.H."/>
            <person name="Butlin R.K."/>
            <person name="Caggese C."/>
            <person name="Calvi B.R."/>
            <person name="Bernardo de Carvalho A."/>
            <person name="Caspi A."/>
            <person name="Castrezana S."/>
            <person name="Celniker S.E."/>
            <person name="Chang J.L."/>
            <person name="Chapple C."/>
            <person name="Chatterji S."/>
            <person name="Chinwalla A."/>
            <person name="Civetta A."/>
            <person name="Clifton S.W."/>
            <person name="Comeron J.M."/>
            <person name="Costello J.C."/>
            <person name="Coyne J.A."/>
            <person name="Daub J."/>
            <person name="David R.G."/>
            <person name="Delcher A.L."/>
            <person name="Delehaunty K."/>
            <person name="Do C.B."/>
            <person name="Ebling H."/>
            <person name="Edwards K."/>
            <person name="Eickbush T."/>
            <person name="Evans J.D."/>
            <person name="Filipski A."/>
            <person name="Findeiss S."/>
            <person name="Freyhult E."/>
            <person name="Fulton L."/>
            <person name="Fulton R."/>
            <person name="Garcia A.C."/>
            <person name="Gardiner A."/>
            <person name="Garfield D.A."/>
            <person name="Garvin B.E."/>
            <person name="Gibson G."/>
            <person name="Gilbert D."/>
            <person name="Gnerre S."/>
            <person name="Godfrey J."/>
            <person name="Good R."/>
            <person name="Gotea V."/>
            <person name="Gravely B."/>
            <person name="Greenberg A.J."/>
            <person name="Griffiths-Jones S."/>
            <person name="Gross S."/>
            <person name="Guigo R."/>
            <person name="Gustafson E.A."/>
            <person name="Haerty W."/>
            <person name="Hahn M.W."/>
            <person name="Halligan D.L."/>
            <person name="Halpern A.L."/>
            <person name="Halter G.M."/>
            <person name="Han M.V."/>
            <person name="Heger A."/>
            <person name="Hillier L."/>
            <person name="Hinrichs A.S."/>
            <person name="Holmes I."/>
            <person name="Hoskins R.A."/>
            <person name="Hubisz M.J."/>
            <person name="Hultmark D."/>
            <person name="Huntley M.A."/>
            <person name="Jaffe D.B."/>
            <person name="Jagadeeshan S."/>
            <person name="Jeck W.R."/>
            <person name="Johnson J."/>
            <person name="Jones C.D."/>
            <person name="Jordan W.C."/>
            <person name="Karpen G.H."/>
            <person name="Kataoka E."/>
            <person name="Keightley P.D."/>
            <person name="Kheradpour P."/>
            <person name="Kirkness E.F."/>
            <person name="Koerich L.B."/>
            <person name="Kristiansen K."/>
            <person name="Kudrna D."/>
            <person name="Kulathinal R.J."/>
            <person name="Kumar S."/>
            <person name="Kwok R."/>
            <person name="Lander E."/>
            <person name="Langley C.H."/>
            <person name="Lapoint R."/>
            <person name="Lazzaro B.P."/>
            <person name="Lee S.J."/>
            <person name="Levesque L."/>
            <person name="Li R."/>
            <person name="Lin C.F."/>
            <person name="Lin M.F."/>
            <person name="Lindblad-Toh K."/>
            <person name="Llopart A."/>
            <person name="Long M."/>
            <person name="Low L."/>
            <person name="Lozovsky E."/>
            <person name="Lu J."/>
            <person name="Luo M."/>
            <person name="Machado C.A."/>
            <person name="Makalowski W."/>
            <person name="Marzo M."/>
            <person name="Matsuda M."/>
            <person name="Matzkin L."/>
            <person name="McAllister B."/>
            <person name="McBride C.S."/>
            <person name="McKernan B."/>
            <person name="McKernan K."/>
            <person name="Mendez-Lago M."/>
            <person name="Minx P."/>
            <person name="Mollenhauer M.U."/>
            <person name="Montooth K."/>
            <person name="Mount S.M."/>
            <person name="Mu X."/>
            <person name="Myers E."/>
            <person name="Negre B."/>
            <person name="Newfeld S."/>
            <person name="Nielsen R."/>
            <person name="Noor M.A."/>
            <person name="O'Grady P."/>
            <person name="Pachter L."/>
            <person name="Papaceit M."/>
            <person name="Parisi M.J."/>
            <person name="Parisi M."/>
            <person name="Parts L."/>
            <person name="Pedersen J.S."/>
            <person name="Pesole G."/>
            <person name="Phillippy A.M."/>
            <person name="Ponting C.P."/>
            <person name="Pop M."/>
            <person name="Porcelli D."/>
            <person name="Powell J.R."/>
            <person name="Prohaska S."/>
            <person name="Pruitt K."/>
            <person name="Puig M."/>
            <person name="Quesneville H."/>
            <person name="Ram K.R."/>
            <person name="Rand D."/>
            <person name="Rasmussen M.D."/>
            <person name="Reed L.K."/>
            <person name="Reenan R."/>
            <person name="Reily A."/>
            <person name="Remington K.A."/>
            <person name="Rieger T.T."/>
            <person name="Ritchie M.G."/>
            <person name="Robin C."/>
            <person name="Rogers Y.H."/>
            <person name="Rohde C."/>
            <person name="Rozas J."/>
            <person name="Rubenfield M.J."/>
            <person name="Ruiz A."/>
            <person name="Russo S."/>
            <person name="Salzberg S.L."/>
            <person name="Sanchez-Gracia A."/>
            <person name="Saranga D.J."/>
            <person name="Sato H."/>
            <person name="Schaeffer S.W."/>
            <person name="Schatz M.C."/>
            <person name="Schlenke T."/>
            <person name="Schwartz R."/>
            <person name="Segarra C."/>
            <person name="Singh R.S."/>
            <person name="Sirot L."/>
            <person name="Sirota M."/>
            <person name="Sisneros N.B."/>
            <person name="Smith C.D."/>
            <person name="Smith T.F."/>
            <person name="Spieth J."/>
            <person name="Stage D.E."/>
            <person name="Stark A."/>
            <person name="Stephan W."/>
            <person name="Strausberg R.L."/>
            <person name="Strempel S."/>
            <person name="Sturgill D."/>
            <person name="Sutton G."/>
            <person name="Sutton G.G."/>
            <person name="Tao W."/>
            <person name="Teichmann S."/>
            <person name="Tobari Y.N."/>
            <person name="Tomimura Y."/>
            <person name="Tsolas J.M."/>
            <person name="Valente V.L."/>
            <person name="Venter E."/>
            <person name="Venter J.C."/>
            <person name="Vicario S."/>
            <person name="Vieira F.G."/>
            <person name="Vilella A.J."/>
            <person name="Villasante A."/>
            <person name="Walenz B."/>
            <person name="Wang J."/>
            <person name="Wasserman M."/>
            <person name="Watts T."/>
            <person name="Wilson D."/>
            <person name="Wilson R.K."/>
            <person name="Wing R.A."/>
            <person name="Wolfner M.F."/>
            <person name="Wong A."/>
            <person name="Wong G.K."/>
            <person name="Wu C.I."/>
            <person name="Wu G."/>
            <person name="Yamamoto D."/>
            <person name="Yang H.P."/>
            <person name="Yang S.P."/>
            <person name="Yorke J.A."/>
            <person name="Yoshida K."/>
            <person name="Zdobnov E."/>
            <person name="Zhang P."/>
            <person name="Zhang Y."/>
            <person name="Zimin A.V."/>
            <person name="Baldwin J."/>
            <person name="Abdouelleil A."/>
            <person name="Abdulkadir J."/>
            <person name="Abebe A."/>
            <person name="Abera B."/>
            <person name="Abreu J."/>
            <person name="Acer S.C."/>
            <person name="Aftuck L."/>
            <person name="Alexander A."/>
            <person name="An P."/>
            <person name="Anderson E."/>
            <person name="Anderson S."/>
            <person name="Arachi H."/>
            <person name="Azer M."/>
            <person name="Bachantsang P."/>
            <person name="Barry A."/>
            <person name="Bayul T."/>
            <person name="Berlin A."/>
            <person name="Bessette D."/>
            <person name="Bloom T."/>
            <person name="Blye J."/>
            <person name="Boguslavskiy L."/>
            <person name="Bonnet C."/>
            <person name="Boukhgalter B."/>
            <person name="Bourzgui I."/>
            <person name="Brown A."/>
            <person name="Cahill P."/>
            <person name="Channer S."/>
            <person name="Cheshatsang Y."/>
            <person name="Chuda L."/>
            <person name="Citroen M."/>
            <person name="Collymore A."/>
            <person name="Cooke P."/>
            <person name="Costello M."/>
            <person name="D'Aco K."/>
            <person name="Daza R."/>
            <person name="De Haan G."/>
            <person name="DeGray S."/>
            <person name="DeMaso C."/>
            <person name="Dhargay N."/>
            <person name="Dooley K."/>
            <person name="Dooley E."/>
            <person name="Doricent M."/>
            <person name="Dorje P."/>
            <person name="Dorjee K."/>
            <person name="Dupes A."/>
            <person name="Elong R."/>
            <person name="Falk J."/>
            <person name="Farina A."/>
            <person name="Faro S."/>
            <person name="Ferguson D."/>
            <person name="Fisher S."/>
            <person name="Foley C.D."/>
            <person name="Franke A."/>
            <person name="Friedrich D."/>
            <person name="Gadbois L."/>
            <person name="Gearin G."/>
            <person name="Gearin C.R."/>
            <person name="Giannoukos G."/>
            <person name="Goode T."/>
            <person name="Graham J."/>
            <person name="Grandbois E."/>
            <person name="Grewal S."/>
            <person name="Gyaltsen K."/>
            <person name="Hafez N."/>
            <person name="Hagos B."/>
            <person name="Hall J."/>
            <person name="Henson C."/>
            <person name="Hollinger A."/>
            <person name="Honan T."/>
            <person name="Huard M.D."/>
            <person name="Hughes L."/>
            <person name="Hurhula B."/>
            <person name="Husby M.E."/>
            <person name="Kamat A."/>
            <person name="Kanga B."/>
            <person name="Kashin S."/>
            <person name="Khazanovich D."/>
            <person name="Kisner P."/>
            <person name="Lance K."/>
            <person name="Lara M."/>
            <person name="Lee W."/>
            <person name="Lennon N."/>
            <person name="Letendre F."/>
            <person name="LeVine R."/>
            <person name="Lipovsky A."/>
            <person name="Liu X."/>
            <person name="Liu J."/>
            <person name="Liu S."/>
            <person name="Lokyitsang T."/>
            <person name="Lokyitsang Y."/>
            <person name="Lubonja R."/>
            <person name="Lui A."/>
            <person name="MacDonald P."/>
            <person name="Magnisalis V."/>
            <person name="Maru K."/>
            <person name="Matthews C."/>
            <person name="McCusker W."/>
            <person name="McDonough S."/>
            <person name="Mehta T."/>
            <person name="Meldrim J."/>
            <person name="Meneus L."/>
            <person name="Mihai O."/>
            <person name="Mihalev A."/>
            <person name="Mihova T."/>
            <person name="Mittelman R."/>
            <person name="Mlenga V."/>
            <person name="Montmayeur A."/>
            <person name="Mulrain L."/>
            <person name="Navidi A."/>
            <person name="Naylor J."/>
            <person name="Negash T."/>
            <person name="Nguyen T."/>
            <person name="Nguyen N."/>
            <person name="Nicol R."/>
            <person name="Norbu C."/>
            <person name="Norbu N."/>
            <person name="Novod N."/>
            <person name="O'Neill B."/>
            <person name="Osman S."/>
            <person name="Markiewicz E."/>
            <person name="Oyono O.L."/>
            <person name="Patti C."/>
            <person name="Phunkhang P."/>
            <person name="Pierre F."/>
            <person name="Priest M."/>
            <person name="Raghuraman S."/>
            <person name="Rege F."/>
            <person name="Reyes R."/>
            <person name="Rise C."/>
            <person name="Rogov P."/>
            <person name="Ross K."/>
            <person name="Ryan E."/>
            <person name="Settipalli S."/>
            <person name="Shea T."/>
            <person name="Sherpa N."/>
            <person name="Shi L."/>
            <person name="Shih D."/>
            <person name="Sparrow T."/>
            <person name="Spaulding J."/>
            <person name="Stalker J."/>
            <person name="Stange-Thomann N."/>
            <person name="Stavropoulos S."/>
            <person name="Stone C."/>
            <person name="Strader C."/>
            <person name="Tesfaye S."/>
            <person name="Thomson T."/>
            <person name="Thoulutsang Y."/>
            <person name="Thoulutsang D."/>
            <person name="Topham K."/>
            <person name="Topping I."/>
            <person name="Tsamla T."/>
            <person name="Vassiliev H."/>
            <person name="Vo A."/>
            <person name="Wangchuk T."/>
            <person name="Wangdi T."/>
            <person name="Weiand M."/>
            <person name="Wilkinson J."/>
            <person name="Wilson A."/>
            <person name="Yadav S."/>
            <person name="Young G."/>
            <person name="Yu Q."/>
            <person name="Zembek L."/>
            <person name="Zhong D."/>
            <person name="Zimmer A."/>
            <person name="Zwirko Z."/>
            <person name="Jaffe D.B."/>
            <person name="Alvarez P."/>
            <person name="Brockman W."/>
            <person name="Butler J."/>
            <person name="Chin C."/>
            <person name="Gnerre S."/>
            <person name="Grabherr M."/>
            <person name="Kleber M."/>
            <person name="Mauceli E."/>
            <person name="MacCallum I."/>
        </authorList>
    </citation>
    <scope>NUCLEOTIDE SEQUENCE [LARGE SCALE GENOMIC DNA]</scope>
    <source>
        <strain evidence="14">Tucson 15081-1352.22</strain>
    </source>
</reference>
<gene>
    <name evidence="13" type="primary">Dmoj\GI17187</name>
    <name evidence="13" type="ORF">Dmoj_GI17187</name>
</gene>
<evidence type="ECO:0000256" key="2">
    <source>
        <dbReference type="ARBA" id="ARBA00023002"/>
    </source>
</evidence>
<dbReference type="InParanoid" id="B4KJS9"/>
<comment type="catalytic activity">
    <reaction evidence="10">
        <text>D-xylose + NADP(+) = D-xylono-1,5-lactone + NADPH + H(+)</text>
        <dbReference type="Rhea" id="RHEA:22000"/>
        <dbReference type="ChEBI" id="CHEBI:15378"/>
        <dbReference type="ChEBI" id="CHEBI:15867"/>
        <dbReference type="ChEBI" id="CHEBI:53455"/>
        <dbReference type="ChEBI" id="CHEBI:57783"/>
        <dbReference type="ChEBI" id="CHEBI:58349"/>
        <dbReference type="EC" id="1.1.1.179"/>
    </reaction>
</comment>
<evidence type="ECO:0000313" key="14">
    <source>
        <dbReference type="Proteomes" id="UP000009192"/>
    </source>
</evidence>
<dbReference type="EC" id="1.3.1.20" evidence="3"/>
<dbReference type="PANTHER" id="PTHR22604">
    <property type="entry name" value="OXIDOREDUCTASES"/>
    <property type="match status" value="1"/>
</dbReference>
<dbReference type="Pfam" id="PF22725">
    <property type="entry name" value="GFO_IDH_MocA_C3"/>
    <property type="match status" value="1"/>
</dbReference>
<dbReference type="SUPFAM" id="SSF55347">
    <property type="entry name" value="Glyceraldehyde-3-phosphate dehydrogenase-like, C-terminal domain"/>
    <property type="match status" value="1"/>
</dbReference>
<feature type="domain" description="Gfo/Idh/MocA-like oxidoreductase N-terminal" evidence="11">
    <location>
        <begin position="67"/>
        <end position="186"/>
    </location>
</feature>
<evidence type="ECO:0000313" key="13">
    <source>
        <dbReference type="EMBL" id="EDW11524.2"/>
    </source>
</evidence>
<evidence type="ECO:0000259" key="11">
    <source>
        <dbReference type="Pfam" id="PF01408"/>
    </source>
</evidence>
<dbReference type="FunCoup" id="B4KJS9">
    <property type="interactions" value="66"/>
</dbReference>
<keyword evidence="14" id="KW-1185">Reference proteome</keyword>
<evidence type="ECO:0000256" key="4">
    <source>
        <dbReference type="ARBA" id="ARBA00038984"/>
    </source>
</evidence>
<dbReference type="InterPro" id="IPR055170">
    <property type="entry name" value="GFO_IDH_MocA-like_dom"/>
</dbReference>
<dbReference type="eggNOG" id="KOG2741">
    <property type="taxonomic scope" value="Eukaryota"/>
</dbReference>
<feature type="domain" description="GFO/IDH/MocA-like oxidoreductase" evidence="12">
    <location>
        <begin position="195"/>
        <end position="310"/>
    </location>
</feature>
<keyword evidence="2 13" id="KW-0560">Oxidoreductase</keyword>
<dbReference type="SMR" id="B4KJS9"/>
<sequence length="400" mass="45118">MKKCKCSECRCFGLIRTRTWRIWRTSRPIRSGSYVNSGESTTHGIIDICIYLEYISRLFIMQSQSLNWGIAAAGRITQDFVTALGTIPNSRHAVLAVADVEGSRAQEFAQRNQIPRHYDGFEALSLDKEVDVVYVGTLNPFHYAVVRLMLIRGKHVLCETPLCLGLEQAQELYKLAEQRGVFLMEGMWSRCFPSYERLRELLLGDAIGEVKLVKLQHGFRLANVERLASRALGGSITLDIGIYALQLGQFVFGSAPVKIIPSGTQLNAERVDVQTEFILDYGDNRRLIALITGLENLENDAIIVGTKGEIKLSNYWCPTQLTLANHAPESWPLPRAKFDFHYTNSCGLRYEAEEVRRCIEKRLLESPKYTHADSLEVIAIADQIRSQIGVNYDNVLGRDA</sequence>
<evidence type="ECO:0000256" key="7">
    <source>
        <dbReference type="ARBA" id="ARBA00042988"/>
    </source>
</evidence>
<dbReference type="AlphaFoldDB" id="B4KJS9"/>
<evidence type="ECO:0000256" key="1">
    <source>
        <dbReference type="ARBA" id="ARBA00010928"/>
    </source>
</evidence>
<dbReference type="Proteomes" id="UP000009192">
    <property type="component" value="Unassembled WGS sequence"/>
</dbReference>